<proteinExistence type="inferred from homology"/>
<keyword evidence="13" id="KW-0548">Nucleotidyltransferase</keyword>
<feature type="active site" evidence="7">
    <location>
        <position position="62"/>
    </location>
</feature>
<accession>A0ABV3S8W5</accession>
<evidence type="ECO:0000256" key="3">
    <source>
        <dbReference type="ARBA" id="ARBA00022741"/>
    </source>
</evidence>
<evidence type="ECO:0000259" key="11">
    <source>
        <dbReference type="Pfam" id="PF12626"/>
    </source>
</evidence>
<dbReference type="InterPro" id="IPR032828">
    <property type="entry name" value="PolyA_RNA-bd"/>
</dbReference>
<feature type="domain" description="tRNA nucleotidyltransferase/poly(A) polymerase RNA and SrmB- binding" evidence="12">
    <location>
        <begin position="202"/>
        <end position="262"/>
    </location>
</feature>
<dbReference type="PANTHER" id="PTHR43051">
    <property type="entry name" value="POLYNUCLEOTIDE ADENYLYLTRANSFERASE FAMILY PROTEIN"/>
    <property type="match status" value="1"/>
</dbReference>
<dbReference type="GO" id="GO:1990817">
    <property type="term" value="F:poly(A) RNA polymerase activity"/>
    <property type="evidence" value="ECO:0007669"/>
    <property type="project" value="UniProtKB-EC"/>
</dbReference>
<feature type="region of interest" description="Disordered" evidence="9">
    <location>
        <begin position="405"/>
        <end position="445"/>
    </location>
</feature>
<dbReference type="Pfam" id="PF01743">
    <property type="entry name" value="PolyA_pol"/>
    <property type="match status" value="1"/>
</dbReference>
<evidence type="ECO:0000256" key="8">
    <source>
        <dbReference type="RuleBase" id="RU003953"/>
    </source>
</evidence>
<evidence type="ECO:0000256" key="7">
    <source>
        <dbReference type="HAMAP-Rule" id="MF_00957"/>
    </source>
</evidence>
<dbReference type="EMBL" id="JBAKFJ010000001">
    <property type="protein sequence ID" value="MEX0386579.1"/>
    <property type="molecule type" value="Genomic_DNA"/>
</dbReference>
<dbReference type="CDD" id="cd05398">
    <property type="entry name" value="NT_ClassII-CCAase"/>
    <property type="match status" value="1"/>
</dbReference>
<organism evidence="13 14">
    <name type="scientific">Spiribacter onubensis</name>
    <dbReference type="NCBI Taxonomy" id="3122420"/>
    <lineage>
        <taxon>Bacteria</taxon>
        <taxon>Pseudomonadati</taxon>
        <taxon>Pseudomonadota</taxon>
        <taxon>Gammaproteobacteria</taxon>
        <taxon>Chromatiales</taxon>
        <taxon>Ectothiorhodospiraceae</taxon>
        <taxon>Spiribacter</taxon>
    </lineage>
</organism>
<comment type="catalytic activity">
    <reaction evidence="7">
        <text>RNA(n) + ATP = RNA(n)-3'-adenine ribonucleotide + diphosphate</text>
        <dbReference type="Rhea" id="RHEA:11332"/>
        <dbReference type="Rhea" id="RHEA-COMP:14527"/>
        <dbReference type="Rhea" id="RHEA-COMP:17347"/>
        <dbReference type="ChEBI" id="CHEBI:30616"/>
        <dbReference type="ChEBI" id="CHEBI:33019"/>
        <dbReference type="ChEBI" id="CHEBI:140395"/>
        <dbReference type="ChEBI" id="CHEBI:173115"/>
        <dbReference type="EC" id="2.7.7.19"/>
    </reaction>
</comment>
<evidence type="ECO:0000259" key="10">
    <source>
        <dbReference type="Pfam" id="PF01743"/>
    </source>
</evidence>
<dbReference type="Gene3D" id="3.30.460.10">
    <property type="entry name" value="Beta Polymerase, domain 2"/>
    <property type="match status" value="1"/>
</dbReference>
<keyword evidence="14" id="KW-1185">Reference proteome</keyword>
<dbReference type="PANTHER" id="PTHR43051:SF1">
    <property type="entry name" value="POLYNUCLEOTIDE ADENYLYLTRANSFERASE FAMILY PROTEIN"/>
    <property type="match status" value="1"/>
</dbReference>
<dbReference type="SUPFAM" id="SSF81301">
    <property type="entry name" value="Nucleotidyltransferase"/>
    <property type="match status" value="1"/>
</dbReference>
<keyword evidence="1 7" id="KW-0507">mRNA processing</keyword>
<dbReference type="Pfam" id="PF12626">
    <property type="entry name" value="PolyA_pol_arg_C"/>
    <property type="match status" value="1"/>
</dbReference>
<sequence>MTEAQAGGIEPTIIPRDQHAISRSQISERALTVLYRLKNAGYGAYLVGGGVRDLSLGREPKDFDVATDATPDEVKALFRNCRLIGRRFRLAHVHWGPEIIEVATFRALSPPPADDDGGDRVVEDGMILRDNIYGTIEEDALRRDFTINALYYNIADFSVVDYAGGMADLQAGRLRLIGDPAVRYREDPVRMLRAVRFAAKLGFTIDAGTAEPIPRMADLLDDIPPARLFDEVLKLFMAGQGVETFEALRQHGLFRYLFPASDTALDDDEHGQLITFIARALESTDRRVNEERPVTPAFLFAALLWPAILAQLPGGRLQPGVDRELFEQSVTEALERQLRQVAIPKRFAMPMREIWALQPRFDTRSEKKAKRLFSHPRFRAAYDFLLLRGEAGLVDRELADWWQQYTTSSADAPPPTPPRRRRRGGRRRRGNGAGGDAPPADVDGG</sequence>
<evidence type="ECO:0000256" key="6">
    <source>
        <dbReference type="ARBA" id="ARBA00023163"/>
    </source>
</evidence>
<evidence type="ECO:0000313" key="13">
    <source>
        <dbReference type="EMBL" id="MEX0386579.1"/>
    </source>
</evidence>
<evidence type="ECO:0000259" key="12">
    <source>
        <dbReference type="Pfam" id="PF12627"/>
    </source>
</evidence>
<keyword evidence="3 7" id="KW-0547">Nucleotide-binding</keyword>
<dbReference type="Proteomes" id="UP001556653">
    <property type="component" value="Unassembled WGS sequence"/>
</dbReference>
<evidence type="ECO:0000256" key="9">
    <source>
        <dbReference type="SAM" id="MobiDB-lite"/>
    </source>
</evidence>
<dbReference type="EC" id="2.7.7.19" evidence="7"/>
<dbReference type="SUPFAM" id="SSF81891">
    <property type="entry name" value="Poly A polymerase C-terminal region-like"/>
    <property type="match status" value="1"/>
</dbReference>
<feature type="compositionally biased region" description="Low complexity" evidence="9">
    <location>
        <begin position="436"/>
        <end position="445"/>
    </location>
</feature>
<feature type="domain" description="Polymerase A arginine-rich C-terminal" evidence="11">
    <location>
        <begin position="326"/>
        <end position="428"/>
    </location>
</feature>
<name>A0ABV3S8W5_9GAMM</name>
<dbReference type="Pfam" id="PF12627">
    <property type="entry name" value="PolyA_pol_RNAbd"/>
    <property type="match status" value="1"/>
</dbReference>
<dbReference type="NCBIfam" id="TIGR01942">
    <property type="entry name" value="pcnB"/>
    <property type="match status" value="1"/>
</dbReference>
<comment type="similarity">
    <text evidence="7 8">Belongs to the tRNA nucleotidyltransferase/poly(A) polymerase family.</text>
</comment>
<feature type="domain" description="Poly A polymerase head" evidence="10">
    <location>
        <begin position="44"/>
        <end position="175"/>
    </location>
</feature>
<keyword evidence="6 7" id="KW-0804">Transcription</keyword>
<dbReference type="InterPro" id="IPR052191">
    <property type="entry name" value="tRNA_ntf/polyA_polymerase_I"/>
</dbReference>
<dbReference type="InterPro" id="IPR025866">
    <property type="entry name" value="PolyA_pol_arg_C_dom"/>
</dbReference>
<dbReference type="InterPro" id="IPR010206">
    <property type="entry name" value="PolA_pol_I"/>
</dbReference>
<dbReference type="HAMAP" id="MF_00957">
    <property type="entry name" value="PolyA_pol"/>
    <property type="match status" value="1"/>
</dbReference>
<gene>
    <name evidence="7 13" type="primary">pcnB</name>
    <name evidence="13" type="ORF">V6X64_06200</name>
</gene>
<keyword evidence="4 7" id="KW-0067">ATP-binding</keyword>
<evidence type="ECO:0000256" key="1">
    <source>
        <dbReference type="ARBA" id="ARBA00022664"/>
    </source>
</evidence>
<dbReference type="RefSeq" id="WP_367967046.1">
    <property type="nucleotide sequence ID" value="NZ_JBAKFJ010000001.1"/>
</dbReference>
<reference evidence="13 14" key="1">
    <citation type="submission" date="2024-02" db="EMBL/GenBank/DDBJ databases">
        <title>New especies of Spiribacter isolated from saline water.</title>
        <authorList>
            <person name="Leon M.J."/>
            <person name="De La Haba R."/>
            <person name="Sanchez-Porro C."/>
            <person name="Ventosa A."/>
        </authorList>
    </citation>
    <scope>NUCLEOTIDE SEQUENCE [LARGE SCALE GENOMIC DNA]</scope>
    <source>
        <strain evidence="14">ag22IC4-227</strain>
    </source>
</reference>
<feature type="active site" evidence="7">
    <location>
        <position position="64"/>
    </location>
</feature>
<feature type="active site" evidence="7">
    <location>
        <position position="144"/>
    </location>
</feature>
<dbReference type="Gene3D" id="1.10.3090.10">
    <property type="entry name" value="cca-adding enzyme, domain 2"/>
    <property type="match status" value="1"/>
</dbReference>
<evidence type="ECO:0000256" key="4">
    <source>
        <dbReference type="ARBA" id="ARBA00022840"/>
    </source>
</evidence>
<keyword evidence="5 7" id="KW-0694">RNA-binding</keyword>
<evidence type="ECO:0000313" key="14">
    <source>
        <dbReference type="Proteomes" id="UP001556653"/>
    </source>
</evidence>
<dbReference type="InterPro" id="IPR043519">
    <property type="entry name" value="NT_sf"/>
</dbReference>
<dbReference type="InterPro" id="IPR002646">
    <property type="entry name" value="PolA_pol_head_dom"/>
</dbReference>
<protein>
    <recommendedName>
        <fullName evidence="7">Poly(A) polymerase I</fullName>
        <shortName evidence="7">PAP I</shortName>
        <ecNumber evidence="7">2.7.7.19</ecNumber>
    </recommendedName>
</protein>
<comment type="function">
    <text evidence="7">Adds poly(A) tail to the 3' end of many RNAs, which usually targets these RNAs for decay. Plays a significant role in the global control of gene expression, through influencing the rate of transcript degradation, and in the general RNA quality control.</text>
</comment>
<comment type="caution">
    <text evidence="13">The sequence shown here is derived from an EMBL/GenBank/DDBJ whole genome shotgun (WGS) entry which is preliminary data.</text>
</comment>
<feature type="compositionally biased region" description="Basic residues" evidence="9">
    <location>
        <begin position="418"/>
        <end position="430"/>
    </location>
</feature>
<evidence type="ECO:0000256" key="5">
    <source>
        <dbReference type="ARBA" id="ARBA00022884"/>
    </source>
</evidence>
<evidence type="ECO:0000256" key="2">
    <source>
        <dbReference type="ARBA" id="ARBA00022679"/>
    </source>
</evidence>
<keyword evidence="2 7" id="KW-0808">Transferase</keyword>